<protein>
    <submittedName>
        <fullName evidence="6">Threonine dehydrogenase</fullName>
    </submittedName>
</protein>
<dbReference type="SMART" id="SM00829">
    <property type="entry name" value="PKS_ER"/>
    <property type="match status" value="1"/>
</dbReference>
<dbReference type="Gene3D" id="3.90.180.10">
    <property type="entry name" value="Medium-chain alcohol dehydrogenases, catalytic domain"/>
    <property type="match status" value="1"/>
</dbReference>
<evidence type="ECO:0000313" key="7">
    <source>
        <dbReference type="Proteomes" id="UP000053370"/>
    </source>
</evidence>
<evidence type="ECO:0000256" key="4">
    <source>
        <dbReference type="RuleBase" id="RU361277"/>
    </source>
</evidence>
<keyword evidence="3" id="KW-0560">Oxidoreductase</keyword>
<dbReference type="EMBL" id="DF968180">
    <property type="protein sequence ID" value="GAP39953.1"/>
    <property type="molecule type" value="Genomic_DNA"/>
</dbReference>
<dbReference type="PANTHER" id="PTHR43401:SF2">
    <property type="entry name" value="L-THREONINE 3-DEHYDROGENASE"/>
    <property type="match status" value="1"/>
</dbReference>
<dbReference type="SUPFAM" id="SSF50129">
    <property type="entry name" value="GroES-like"/>
    <property type="match status" value="1"/>
</dbReference>
<dbReference type="InterPro" id="IPR013149">
    <property type="entry name" value="ADH-like_C"/>
</dbReference>
<dbReference type="GO" id="GO:0016491">
    <property type="term" value="F:oxidoreductase activity"/>
    <property type="evidence" value="ECO:0007669"/>
    <property type="project" value="UniProtKB-KW"/>
</dbReference>
<dbReference type="Gene3D" id="3.40.50.720">
    <property type="entry name" value="NAD(P)-binding Rossmann-like Domain"/>
    <property type="match status" value="1"/>
</dbReference>
<organism evidence="6">
    <name type="scientific">Flexilinea flocculi</name>
    <dbReference type="NCBI Taxonomy" id="1678840"/>
    <lineage>
        <taxon>Bacteria</taxon>
        <taxon>Bacillati</taxon>
        <taxon>Chloroflexota</taxon>
        <taxon>Anaerolineae</taxon>
        <taxon>Anaerolineales</taxon>
        <taxon>Anaerolineaceae</taxon>
        <taxon>Flexilinea</taxon>
    </lineage>
</organism>
<evidence type="ECO:0000256" key="1">
    <source>
        <dbReference type="ARBA" id="ARBA00022723"/>
    </source>
</evidence>
<evidence type="ECO:0000313" key="6">
    <source>
        <dbReference type="EMBL" id="GAP39953.1"/>
    </source>
</evidence>
<sequence>MLAAVYYGKEDIRMMDVPKPEIGPGELLIKVSSASICGTDLRIYQGGHRYYPEGTIRIPGHEVVGIAEKIGEGVEGLSIGQKVFIAPNMGCGHCKQCITGNNNLCSNHFDAIGITIDGGFAEYMRVPANAVQQGCVIKIHDDVDPAVAALIEPFACVLRGQKAVHIQPGDVVLVIGAGPIGIMHAKLAKVWGAGRVIVSETIPFRAEQAKRMGADRVVDPTNEDLESAIKEESEGRGADVIIVAAPARGAQEGSLSLAAVGGRINFFGGLPKDNSSISFDSNIVHYKELLVTATTACSTDNCWQAAQIINSGRVDLSDLVSKRFPLKEAKEAFAEALQKKALKIVIEP</sequence>
<name>A0A0K8PBB7_9CHLR</name>
<dbReference type="CDD" id="cd08235">
    <property type="entry name" value="iditol_2_DH_like"/>
    <property type="match status" value="1"/>
</dbReference>
<dbReference type="Proteomes" id="UP000053370">
    <property type="component" value="Unassembled WGS sequence"/>
</dbReference>
<dbReference type="PATRIC" id="fig|1678840.3.peg.1084"/>
<keyword evidence="2 4" id="KW-0862">Zinc</keyword>
<gene>
    <name evidence="6" type="ORF">ATC1_12492</name>
</gene>
<keyword evidence="7" id="KW-1185">Reference proteome</keyword>
<accession>A0A0K8PBB7</accession>
<dbReference type="InterPro" id="IPR011032">
    <property type="entry name" value="GroES-like_sf"/>
</dbReference>
<dbReference type="STRING" id="1678840.ATC1_12492"/>
<evidence type="ECO:0000256" key="2">
    <source>
        <dbReference type="ARBA" id="ARBA00022833"/>
    </source>
</evidence>
<dbReference type="InterPro" id="IPR002328">
    <property type="entry name" value="ADH_Zn_CS"/>
</dbReference>
<keyword evidence="1 4" id="KW-0479">Metal-binding</keyword>
<dbReference type="InterPro" id="IPR020843">
    <property type="entry name" value="ER"/>
</dbReference>
<comment type="cofactor">
    <cofactor evidence="4">
        <name>Zn(2+)</name>
        <dbReference type="ChEBI" id="CHEBI:29105"/>
    </cofactor>
</comment>
<dbReference type="InterPro" id="IPR013154">
    <property type="entry name" value="ADH-like_N"/>
</dbReference>
<dbReference type="RefSeq" id="WP_062278808.1">
    <property type="nucleotide sequence ID" value="NZ_DF968180.1"/>
</dbReference>
<dbReference type="Pfam" id="PF00107">
    <property type="entry name" value="ADH_zinc_N"/>
    <property type="match status" value="1"/>
</dbReference>
<dbReference type="InterPro" id="IPR036291">
    <property type="entry name" value="NAD(P)-bd_dom_sf"/>
</dbReference>
<dbReference type="AlphaFoldDB" id="A0A0K8PBB7"/>
<dbReference type="Pfam" id="PF08240">
    <property type="entry name" value="ADH_N"/>
    <property type="match status" value="1"/>
</dbReference>
<dbReference type="PROSITE" id="PS00059">
    <property type="entry name" value="ADH_ZINC"/>
    <property type="match status" value="1"/>
</dbReference>
<dbReference type="InterPro" id="IPR050129">
    <property type="entry name" value="Zn_alcohol_dh"/>
</dbReference>
<reference evidence="6" key="1">
    <citation type="journal article" date="2015" name="Genome Announc.">
        <title>Draft Genome Sequence of Anaerolineae Strain TC1, a Novel Isolate from a Methanogenic Wastewater Treatment System.</title>
        <authorList>
            <person name="Matsuura N."/>
            <person name="Tourlousse D.M."/>
            <person name="Sun L."/>
            <person name="Toyonaga M."/>
            <person name="Kuroda K."/>
            <person name="Ohashi A."/>
            <person name="Cruz R."/>
            <person name="Yamaguchi T."/>
            <person name="Sekiguchi Y."/>
        </authorList>
    </citation>
    <scope>NUCLEOTIDE SEQUENCE [LARGE SCALE GENOMIC DNA]</scope>
    <source>
        <strain evidence="6">TC1</strain>
    </source>
</reference>
<feature type="domain" description="Enoyl reductase (ER)" evidence="5">
    <location>
        <begin position="8"/>
        <end position="346"/>
    </location>
</feature>
<dbReference type="SUPFAM" id="SSF51735">
    <property type="entry name" value="NAD(P)-binding Rossmann-fold domains"/>
    <property type="match status" value="1"/>
</dbReference>
<comment type="similarity">
    <text evidence="4">Belongs to the zinc-containing alcohol dehydrogenase family.</text>
</comment>
<evidence type="ECO:0000259" key="5">
    <source>
        <dbReference type="SMART" id="SM00829"/>
    </source>
</evidence>
<dbReference type="PANTHER" id="PTHR43401">
    <property type="entry name" value="L-THREONINE 3-DEHYDROGENASE"/>
    <property type="match status" value="1"/>
</dbReference>
<proteinExistence type="inferred from homology"/>
<evidence type="ECO:0000256" key="3">
    <source>
        <dbReference type="ARBA" id="ARBA00023002"/>
    </source>
</evidence>
<dbReference type="GO" id="GO:0008270">
    <property type="term" value="F:zinc ion binding"/>
    <property type="evidence" value="ECO:0007669"/>
    <property type="project" value="InterPro"/>
</dbReference>